<reference evidence="1 2" key="2">
    <citation type="journal article" date="2011" name="Stand. Genomic Sci.">
        <title>Complete genome sequence of Bacteroides helcogenes type strain (P 36-108).</title>
        <authorList>
            <person name="Pati A."/>
            <person name="Gronow S."/>
            <person name="Zeytun A."/>
            <person name="Lapidus A."/>
            <person name="Nolan M."/>
            <person name="Hammon N."/>
            <person name="Deshpande S."/>
            <person name="Cheng J.F."/>
            <person name="Tapia R."/>
            <person name="Han C."/>
            <person name="Goodwin L."/>
            <person name="Pitluck S."/>
            <person name="Liolios K."/>
            <person name="Pagani I."/>
            <person name="Ivanova N."/>
            <person name="Mavromatis K."/>
            <person name="Chen A."/>
            <person name="Palaniappan K."/>
            <person name="Land M."/>
            <person name="Hauser L."/>
            <person name="Chang Y.J."/>
            <person name="Jeffries C.D."/>
            <person name="Detter J.C."/>
            <person name="Brambilla E."/>
            <person name="Rohde M."/>
            <person name="Goker M."/>
            <person name="Woyke T."/>
            <person name="Bristow J."/>
            <person name="Eisen J.A."/>
            <person name="Markowitz V."/>
            <person name="Hugenholtz P."/>
            <person name="Kyrpides N.C."/>
            <person name="Klenk H.P."/>
            <person name="Lucas S."/>
        </authorList>
    </citation>
    <scope>NUCLEOTIDE SEQUENCE [LARGE SCALE GENOMIC DNA]</scope>
    <source>
        <strain evidence="2">ATCC 35417 / DSM 20613 / JCM 6297 / CCUG 15421 / P 36-108</strain>
    </source>
</reference>
<keyword evidence="2" id="KW-1185">Reference proteome</keyword>
<sequence>MGVRRKIKEEDCLLILSIMKKNYAIMIHQNSNLGRKGSIINLYNNDLFFFFQ</sequence>
<evidence type="ECO:0000313" key="1">
    <source>
        <dbReference type="EMBL" id="ADV44826.1"/>
    </source>
</evidence>
<evidence type="ECO:0000313" key="2">
    <source>
        <dbReference type="Proteomes" id="UP000008630"/>
    </source>
</evidence>
<dbReference type="HOGENOM" id="CLU_3076975_0_0_10"/>
<proteinExistence type="predicted"/>
<dbReference type="STRING" id="693979.Bache_2891"/>
<name>E6SNU3_BACT6</name>
<reference key="1">
    <citation type="submission" date="2010-11" db="EMBL/GenBank/DDBJ databases">
        <title>The complete genome of Bacteroides helcogenes P 36-108.</title>
        <authorList>
            <consortium name="US DOE Joint Genome Institute (JGI-PGF)"/>
            <person name="Lucas S."/>
            <person name="Copeland A."/>
            <person name="Lapidus A."/>
            <person name="Bruce D."/>
            <person name="Goodwin L."/>
            <person name="Pitluck S."/>
            <person name="Kyrpides N."/>
            <person name="Mavromatis K."/>
            <person name="Ivanova N."/>
            <person name="Zeytun A."/>
            <person name="Brettin T."/>
            <person name="Detter J.C."/>
            <person name="Tapia R."/>
            <person name="Han C."/>
            <person name="Land M."/>
            <person name="Hauser L."/>
            <person name="Markowitz V."/>
            <person name="Cheng J.-F."/>
            <person name="Hugenholtz P."/>
            <person name="Woyke T."/>
            <person name="Wu D."/>
            <person name="Gronow S."/>
            <person name="Wellnitz S."/>
            <person name="Brambilla E."/>
            <person name="Klenk H.-P."/>
            <person name="Eisen J.A."/>
        </authorList>
    </citation>
    <scope>NUCLEOTIDE SEQUENCE</scope>
    <source>
        <strain>P 36-108</strain>
    </source>
</reference>
<dbReference type="Proteomes" id="UP000008630">
    <property type="component" value="Chromosome"/>
</dbReference>
<dbReference type="KEGG" id="bhl:Bache_2891"/>
<dbReference type="AlphaFoldDB" id="E6SNU3"/>
<accession>E6SNU3</accession>
<dbReference type="EMBL" id="CP002352">
    <property type="protein sequence ID" value="ADV44826.1"/>
    <property type="molecule type" value="Genomic_DNA"/>
</dbReference>
<organism evidence="1 2">
    <name type="scientific">Bacteroides helcogenes (strain ATCC 35417 / DSM 20613 / JCM 6297 / CCUG 15421 / P 36-108)</name>
    <dbReference type="NCBI Taxonomy" id="693979"/>
    <lineage>
        <taxon>Bacteria</taxon>
        <taxon>Pseudomonadati</taxon>
        <taxon>Bacteroidota</taxon>
        <taxon>Bacteroidia</taxon>
        <taxon>Bacteroidales</taxon>
        <taxon>Bacteroidaceae</taxon>
        <taxon>Bacteroides</taxon>
    </lineage>
</organism>
<protein>
    <submittedName>
        <fullName evidence="1">Uncharacterized protein</fullName>
    </submittedName>
</protein>
<gene>
    <name evidence="1" type="ordered locus">Bache_2891</name>
</gene>